<dbReference type="Proteomes" id="UP001139366">
    <property type="component" value="Unassembled WGS sequence"/>
</dbReference>
<feature type="domain" description="Phage tail collar" evidence="2">
    <location>
        <begin position="27"/>
        <end position="83"/>
    </location>
</feature>
<dbReference type="SUPFAM" id="SSF88874">
    <property type="entry name" value="Receptor-binding domain of short tail fibre protein gp12"/>
    <property type="match status" value="1"/>
</dbReference>
<dbReference type="Pfam" id="PF07484">
    <property type="entry name" value="Collar"/>
    <property type="match status" value="1"/>
</dbReference>
<protein>
    <submittedName>
        <fullName evidence="3">Tail fiber protein</fullName>
    </submittedName>
</protein>
<sequence length="205" mass="21768">MKKNYFLTFLLVLSTNFLVAQAGEYLGEIRLFAGTYAPQGWAFCDGTLMSINQYSALYTVIGLQYGGNGTTNFALPDLRGRVPVGQGQQPGGSFYALGNNYGTETITLFSNQIPSHAHAASITVSSENASTTVPTSSSSIAVSGMNSGQAFVSNSNYGSGNNVILQNIITTVPNPLPIPQPVNLSRPKIGLNYIISLSGEFPSRQ</sequence>
<evidence type="ECO:0000313" key="3">
    <source>
        <dbReference type="EMBL" id="MBZ4037606.1"/>
    </source>
</evidence>
<evidence type="ECO:0000259" key="2">
    <source>
        <dbReference type="Pfam" id="PF07484"/>
    </source>
</evidence>
<dbReference type="AlphaFoldDB" id="A0A9X1HEZ2"/>
<dbReference type="RefSeq" id="WP_223711112.1">
    <property type="nucleotide sequence ID" value="NZ_JAINUY010000010.1"/>
</dbReference>
<feature type="chain" id="PRO_5040981325" evidence="1">
    <location>
        <begin position="23"/>
        <end position="205"/>
    </location>
</feature>
<proteinExistence type="predicted"/>
<dbReference type="InterPro" id="IPR011083">
    <property type="entry name" value="Phage_tail_collar_dom"/>
</dbReference>
<keyword evidence="1" id="KW-0732">Signal</keyword>
<accession>A0A9X1HEZ2</accession>
<keyword evidence="4" id="KW-1185">Reference proteome</keyword>
<dbReference type="Gene3D" id="3.90.1340.10">
    <property type="entry name" value="Phage tail collar domain"/>
    <property type="match status" value="1"/>
</dbReference>
<evidence type="ECO:0000313" key="4">
    <source>
        <dbReference type="Proteomes" id="UP001139366"/>
    </source>
</evidence>
<dbReference type="EMBL" id="JAINUY010000010">
    <property type="protein sequence ID" value="MBZ4037606.1"/>
    <property type="molecule type" value="Genomic_DNA"/>
</dbReference>
<gene>
    <name evidence="3" type="ORF">K6T82_22785</name>
</gene>
<organism evidence="3 4">
    <name type="scientific">Flavobacterium potami</name>
    <dbReference type="NCBI Taxonomy" id="2872310"/>
    <lineage>
        <taxon>Bacteria</taxon>
        <taxon>Pseudomonadati</taxon>
        <taxon>Bacteroidota</taxon>
        <taxon>Flavobacteriia</taxon>
        <taxon>Flavobacteriales</taxon>
        <taxon>Flavobacteriaceae</taxon>
        <taxon>Flavobacterium</taxon>
    </lineage>
</organism>
<reference evidence="3 4" key="1">
    <citation type="journal article" date="2023" name="Antonie Van Leeuwenhoek">
        <title>Flavobacterium potami sp. nov., a multi-metal resistance genes harbouring bacterium isolated from shallow river silt.</title>
        <authorList>
            <person name="Li S."/>
            <person name="Mao S."/>
            <person name="Mu W."/>
            <person name="Guo B."/>
            <person name="Li C."/>
            <person name="Zhu Q."/>
            <person name="Hou X."/>
            <person name="Zhao Y."/>
            <person name="Wei S."/>
            <person name="Liu H."/>
            <person name="Liu A."/>
        </authorList>
    </citation>
    <scope>NUCLEOTIDE SEQUENCE [LARGE SCALE GENOMIC DNA]</scope>
    <source>
        <strain evidence="3 4">17A</strain>
    </source>
</reference>
<comment type="caution">
    <text evidence="3">The sequence shown here is derived from an EMBL/GenBank/DDBJ whole genome shotgun (WGS) entry which is preliminary data.</text>
</comment>
<evidence type="ECO:0000256" key="1">
    <source>
        <dbReference type="SAM" id="SignalP"/>
    </source>
</evidence>
<dbReference type="InterPro" id="IPR037053">
    <property type="entry name" value="Phage_tail_collar_dom_sf"/>
</dbReference>
<feature type="signal peptide" evidence="1">
    <location>
        <begin position="1"/>
        <end position="22"/>
    </location>
</feature>
<name>A0A9X1HEZ2_9FLAO</name>